<comment type="caution">
    <text evidence="1">The sequence shown here is derived from an EMBL/GenBank/DDBJ whole genome shotgun (WGS) entry which is preliminary data.</text>
</comment>
<name>A0A841J0P8_9SPHN</name>
<dbReference type="RefSeq" id="WP_184079446.1">
    <property type="nucleotide sequence ID" value="NZ_JACIJP010000002.1"/>
</dbReference>
<organism evidence="1 2">
    <name type="scientific">Sphingobium subterraneum</name>
    <dbReference type="NCBI Taxonomy" id="627688"/>
    <lineage>
        <taxon>Bacteria</taxon>
        <taxon>Pseudomonadati</taxon>
        <taxon>Pseudomonadota</taxon>
        <taxon>Alphaproteobacteria</taxon>
        <taxon>Sphingomonadales</taxon>
        <taxon>Sphingomonadaceae</taxon>
        <taxon>Sphingobium</taxon>
    </lineage>
</organism>
<reference evidence="1 2" key="1">
    <citation type="submission" date="2020-08" db="EMBL/GenBank/DDBJ databases">
        <title>Genomic Encyclopedia of Type Strains, Phase IV (KMG-IV): sequencing the most valuable type-strain genomes for metagenomic binning, comparative biology and taxonomic classification.</title>
        <authorList>
            <person name="Goeker M."/>
        </authorList>
    </citation>
    <scope>NUCLEOTIDE SEQUENCE [LARGE SCALE GENOMIC DNA]</scope>
    <source>
        <strain evidence="1 2">DSM 102255</strain>
    </source>
</reference>
<keyword evidence="2" id="KW-1185">Reference proteome</keyword>
<sequence>MRGGPACAHRSTVAGGSAHPVDRFGRLCTLGLGIRPGPFLPSIVVTLGRLHFGRAILPIASPVVRVDGDER</sequence>
<gene>
    <name evidence="1" type="ORF">FHS92_001651</name>
</gene>
<dbReference type="Proteomes" id="UP000552700">
    <property type="component" value="Unassembled WGS sequence"/>
</dbReference>
<dbReference type="EMBL" id="JACIJP010000002">
    <property type="protein sequence ID" value="MBB6123922.1"/>
    <property type="molecule type" value="Genomic_DNA"/>
</dbReference>
<accession>A0A841J0P8</accession>
<proteinExistence type="predicted"/>
<evidence type="ECO:0000313" key="2">
    <source>
        <dbReference type="Proteomes" id="UP000552700"/>
    </source>
</evidence>
<dbReference type="AlphaFoldDB" id="A0A841J0P8"/>
<evidence type="ECO:0000313" key="1">
    <source>
        <dbReference type="EMBL" id="MBB6123922.1"/>
    </source>
</evidence>
<protein>
    <submittedName>
        <fullName evidence="1">Uncharacterized protein</fullName>
    </submittedName>
</protein>